<dbReference type="Proteomes" id="UP001521150">
    <property type="component" value="Unassembled WGS sequence"/>
</dbReference>
<dbReference type="InterPro" id="IPR036689">
    <property type="entry name" value="ESAT-6-like_sf"/>
</dbReference>
<organism evidence="2 3">
    <name type="scientific">Kibdelosporangium philippinense</name>
    <dbReference type="NCBI Taxonomy" id="211113"/>
    <lineage>
        <taxon>Bacteria</taxon>
        <taxon>Bacillati</taxon>
        <taxon>Actinomycetota</taxon>
        <taxon>Actinomycetes</taxon>
        <taxon>Pseudonocardiales</taxon>
        <taxon>Pseudonocardiaceae</taxon>
        <taxon>Kibdelosporangium</taxon>
    </lineage>
</organism>
<keyword evidence="3" id="KW-1185">Reference proteome</keyword>
<protein>
    <recommendedName>
        <fullName evidence="4">Excreted virulence factor EspC, type VII ESX diderm</fullName>
    </recommendedName>
</protein>
<gene>
    <name evidence="2" type="ORF">LWC34_34570</name>
</gene>
<accession>A0ABS8ZJD7</accession>
<evidence type="ECO:0000313" key="3">
    <source>
        <dbReference type="Proteomes" id="UP001521150"/>
    </source>
</evidence>
<comment type="caution">
    <text evidence="2">The sequence shown here is derived from an EMBL/GenBank/DDBJ whole genome shotgun (WGS) entry which is preliminary data.</text>
</comment>
<reference evidence="2 3" key="1">
    <citation type="submission" date="2021-12" db="EMBL/GenBank/DDBJ databases">
        <title>Genome sequence of Kibdelosporangium philippinense ATCC 49844.</title>
        <authorList>
            <person name="Fedorov E.A."/>
            <person name="Omeragic M."/>
            <person name="Shalygina K.F."/>
            <person name="Maclea K.S."/>
        </authorList>
    </citation>
    <scope>NUCLEOTIDE SEQUENCE [LARGE SCALE GENOMIC DNA]</scope>
    <source>
        <strain evidence="2 3">ATCC 49844</strain>
    </source>
</reference>
<dbReference type="SUPFAM" id="SSF140453">
    <property type="entry name" value="EsxAB dimer-like"/>
    <property type="match status" value="1"/>
</dbReference>
<dbReference type="RefSeq" id="WP_233729464.1">
    <property type="nucleotide sequence ID" value="NZ_JAJVCN010000003.1"/>
</dbReference>
<keyword evidence="1" id="KW-0175">Coiled coil</keyword>
<evidence type="ECO:0008006" key="4">
    <source>
        <dbReference type="Google" id="ProtNLM"/>
    </source>
</evidence>
<sequence length="104" mass="11419">MPDYTVDLNGLDALGKNLDRCGENLDGALKSMEDVGPDTLGNDDLDDACEEFREDWEYGLSEIRKIVKGIKENLDASKQNYAELENALSNAFSTMRDKIGGGAQ</sequence>
<evidence type="ECO:0000313" key="2">
    <source>
        <dbReference type="EMBL" id="MCE7007909.1"/>
    </source>
</evidence>
<proteinExistence type="predicted"/>
<name>A0ABS8ZJD7_9PSEU</name>
<dbReference type="EMBL" id="JAJVCN010000003">
    <property type="protein sequence ID" value="MCE7007909.1"/>
    <property type="molecule type" value="Genomic_DNA"/>
</dbReference>
<evidence type="ECO:0000256" key="1">
    <source>
        <dbReference type="SAM" id="Coils"/>
    </source>
</evidence>
<feature type="coiled-coil region" evidence="1">
    <location>
        <begin position="67"/>
        <end position="94"/>
    </location>
</feature>